<evidence type="ECO:0000256" key="4">
    <source>
        <dbReference type="PIRSR" id="PIRSR005902-1"/>
    </source>
</evidence>
<dbReference type="STRING" id="1702214.AL399_08055"/>
<evidence type="ECO:0000313" key="5">
    <source>
        <dbReference type="EMBL" id="KQM08307.1"/>
    </source>
</evidence>
<name>A0A0Q4AWR8_9BACT</name>
<evidence type="ECO:0000313" key="6">
    <source>
        <dbReference type="Proteomes" id="UP000054172"/>
    </source>
</evidence>
<sequence length="257" mass="28772">MWIDTHTHLFSEEFDADRKDVVARALSAGVQHLVLPNIDVDSVPRLRQMLADFPGVCLGAMGLHPCSVDGEWRVNLGKIEQELRAGSYVAVGEIGLDFYWDTTWRNEQIEAFCYQLRLCSSLGLPALIHARNATDEALEILESLEFRHVRSVLHAFSGTLEQLARAMALPEVYIGIGGVCTFKNGLAPEILRQLELSRTVLETDSPYLTPVPHRGKRNESAYIPIIARRLAEVRAEPLEFVETMTTQAAGRLFGQSW</sequence>
<evidence type="ECO:0000256" key="3">
    <source>
        <dbReference type="ARBA" id="ARBA00022801"/>
    </source>
</evidence>
<dbReference type="InterPro" id="IPR032466">
    <property type="entry name" value="Metal_Hydrolase"/>
</dbReference>
<dbReference type="AlphaFoldDB" id="A0A0Q4AWR8"/>
<evidence type="ECO:0000256" key="1">
    <source>
        <dbReference type="ARBA" id="ARBA00009275"/>
    </source>
</evidence>
<keyword evidence="6" id="KW-1185">Reference proteome</keyword>
<dbReference type="PANTHER" id="PTHR46124:SF4">
    <property type="entry name" value="HYDROLASE TATD"/>
    <property type="match status" value="1"/>
</dbReference>
<dbReference type="GO" id="GO:0016788">
    <property type="term" value="F:hydrolase activity, acting on ester bonds"/>
    <property type="evidence" value="ECO:0007669"/>
    <property type="project" value="InterPro"/>
</dbReference>
<feature type="binding site" evidence="4">
    <location>
        <position position="129"/>
    </location>
    <ligand>
        <name>a divalent metal cation</name>
        <dbReference type="ChEBI" id="CHEBI:60240"/>
        <label>2</label>
    </ligand>
</feature>
<dbReference type="GO" id="GO:0046872">
    <property type="term" value="F:metal ion binding"/>
    <property type="evidence" value="ECO:0007669"/>
    <property type="project" value="UniProtKB-KW"/>
</dbReference>
<keyword evidence="3" id="KW-0378">Hydrolase</keyword>
<dbReference type="Gene3D" id="3.20.20.140">
    <property type="entry name" value="Metal-dependent hydrolases"/>
    <property type="match status" value="1"/>
</dbReference>
<evidence type="ECO:0000256" key="2">
    <source>
        <dbReference type="ARBA" id="ARBA00022723"/>
    </source>
</evidence>
<dbReference type="EMBL" id="LIIK01000046">
    <property type="protein sequence ID" value="KQM08307.1"/>
    <property type="molecule type" value="Genomic_DNA"/>
</dbReference>
<dbReference type="SUPFAM" id="SSF51556">
    <property type="entry name" value="Metallo-dependent hydrolases"/>
    <property type="match status" value="1"/>
</dbReference>
<feature type="binding site" evidence="4">
    <location>
        <position position="8"/>
    </location>
    <ligand>
        <name>a divalent metal cation</name>
        <dbReference type="ChEBI" id="CHEBI:60240"/>
        <label>1</label>
    </ligand>
</feature>
<dbReference type="PANTHER" id="PTHR46124">
    <property type="entry name" value="D-AMINOACYL-TRNA DEACYLASE"/>
    <property type="match status" value="1"/>
</dbReference>
<reference evidence="5" key="1">
    <citation type="submission" date="2015-08" db="EMBL/GenBank/DDBJ databases">
        <title>Candidatus Bacteriodes Periocalifornicus.</title>
        <authorList>
            <person name="McLean J.S."/>
            <person name="Kelley S."/>
        </authorList>
    </citation>
    <scope>NUCLEOTIDE SEQUENCE [LARGE SCALE GENOMIC DNA]</scope>
    <source>
        <strain evidence="5">12B</strain>
    </source>
</reference>
<protein>
    <recommendedName>
        <fullName evidence="7">Hydrolase TatD</fullName>
    </recommendedName>
</protein>
<keyword evidence="2 4" id="KW-0479">Metal-binding</keyword>
<comment type="caution">
    <text evidence="5">The sequence shown here is derived from an EMBL/GenBank/DDBJ whole genome shotgun (WGS) entry which is preliminary data.</text>
</comment>
<organism evidence="5 6">
    <name type="scientific">Candidatus [Bacteroides] periocalifornicus</name>
    <dbReference type="NCBI Taxonomy" id="1702214"/>
    <lineage>
        <taxon>Bacteria</taxon>
        <taxon>Pseudomonadati</taxon>
        <taxon>Bacteroidota</taxon>
    </lineage>
</organism>
<feature type="binding site" evidence="4">
    <location>
        <position position="93"/>
    </location>
    <ligand>
        <name>a divalent metal cation</name>
        <dbReference type="ChEBI" id="CHEBI:60240"/>
        <label>1</label>
    </ligand>
</feature>
<dbReference type="PIRSF" id="PIRSF005902">
    <property type="entry name" value="DNase_TatD"/>
    <property type="match status" value="1"/>
</dbReference>
<dbReference type="Proteomes" id="UP000054172">
    <property type="component" value="Unassembled WGS sequence"/>
</dbReference>
<dbReference type="CDD" id="cd01310">
    <property type="entry name" value="TatD_DNAse"/>
    <property type="match status" value="1"/>
</dbReference>
<feature type="binding site" evidence="4">
    <location>
        <position position="154"/>
    </location>
    <ligand>
        <name>a divalent metal cation</name>
        <dbReference type="ChEBI" id="CHEBI:60240"/>
        <label>2</label>
    </ligand>
</feature>
<accession>A0A0Q4AWR8</accession>
<gene>
    <name evidence="5" type="ORF">AL399_08055</name>
</gene>
<dbReference type="Pfam" id="PF01026">
    <property type="entry name" value="TatD_DNase"/>
    <property type="match status" value="1"/>
</dbReference>
<feature type="binding site" evidence="4">
    <location>
        <position position="6"/>
    </location>
    <ligand>
        <name>a divalent metal cation</name>
        <dbReference type="ChEBI" id="CHEBI:60240"/>
        <label>1</label>
    </ligand>
</feature>
<comment type="similarity">
    <text evidence="1">Belongs to the metallo-dependent hydrolases superfamily. TatD-type hydrolase family.</text>
</comment>
<dbReference type="GO" id="GO:0005829">
    <property type="term" value="C:cytosol"/>
    <property type="evidence" value="ECO:0007669"/>
    <property type="project" value="TreeGrafter"/>
</dbReference>
<proteinExistence type="inferred from homology"/>
<dbReference type="PATRIC" id="fig|1702214.3.peg.1478"/>
<dbReference type="InterPro" id="IPR001130">
    <property type="entry name" value="TatD-like"/>
</dbReference>
<feature type="binding site" evidence="4">
    <location>
        <position position="204"/>
    </location>
    <ligand>
        <name>a divalent metal cation</name>
        <dbReference type="ChEBI" id="CHEBI:60240"/>
        <label>1</label>
    </ligand>
</feature>
<evidence type="ECO:0008006" key="7">
    <source>
        <dbReference type="Google" id="ProtNLM"/>
    </source>
</evidence>
<dbReference type="FunFam" id="3.20.20.140:FF:000005">
    <property type="entry name" value="TatD family hydrolase"/>
    <property type="match status" value="1"/>
</dbReference>